<evidence type="ECO:0000259" key="2">
    <source>
        <dbReference type="Pfam" id="PF00735"/>
    </source>
</evidence>
<sequence length="685" mass="81042">MANKIFELESQQNHTLSQKEQNKIALFKYLQVYYSLNQKNACQVLLKIMNEFHIEDITQFENQKQKIIQKYQLVQDTCVGDLINILQNELEVKKSQVLNVAWNFQQKGIRSRYDLTFVTKEEANYFQINNEKLLEWKKKPENQSYSPFFKLDIKRTQPLSNFIINFPSSFQPENKNQFKTFQNSMIKMPLQIDKQMPKNIEGIQKSSITKFYTHYNQQNFQIQSFQKQNPSLQNSQNSSLMFQNQPNINNFQPPSFQKLNNLKNQEYKFQLQKNIKNNDEIQKIKKETIKQNLESLVQDCVKLKEIQGKDTTLKIIKYPKYQKEDLNNLKEMKTIMIIGETGVGKSTIINFLCNYYNGVEFEFPFRFFLVDETDESIFSKSEAVSKTSEVISYYLKGSYEKPNLRIIDTPGFGDTRGQQFDQIISQRITDFLNNLDSLSLICFVMRSSQNRLTLDQIYIMNSLIEIFGNDMGEHFMFLFTFSDFEDPQALQVLLFNGKGDYQASPFVNIIPRLKNPYWLKFNNLAFLSTETKELIKKQWQESYQQFQVLVEEKICKSEFLDLTMTKKVIEERKQIQDIFDKLKQEIQKYIDITNQIQADVDKNDLLKAELQTSKTFLEVLIKDLLFSVNTLNKFALKTLDKDFQKECLDILIKNEEDQKKDGYQMRVQCLLDIKELWNSIKIQIN</sequence>
<dbReference type="InterPro" id="IPR030379">
    <property type="entry name" value="G_SEPTIN_dom"/>
</dbReference>
<feature type="domain" description="Septin-type G" evidence="2">
    <location>
        <begin position="334"/>
        <end position="417"/>
    </location>
</feature>
<dbReference type="PROSITE" id="PS00675">
    <property type="entry name" value="SIGMA54_INTERACT_1"/>
    <property type="match status" value="1"/>
</dbReference>
<comment type="caution">
    <text evidence="3">The sequence shown here is derived from an EMBL/GenBank/DDBJ whole genome shotgun (WGS) entry which is preliminary data.</text>
</comment>
<reference evidence="3" key="1">
    <citation type="submission" date="2021-01" db="EMBL/GenBank/DDBJ databases">
        <authorList>
            <consortium name="Genoscope - CEA"/>
            <person name="William W."/>
        </authorList>
    </citation>
    <scope>NUCLEOTIDE SEQUENCE</scope>
</reference>
<comment type="similarity">
    <text evidence="1">Belongs to the TRAFAC class TrmE-Era-EngA-EngB-Septin-like GTPase superfamily. Septin GTPase family.</text>
</comment>
<dbReference type="Pfam" id="PF00735">
    <property type="entry name" value="Septin"/>
    <property type="match status" value="1"/>
</dbReference>
<dbReference type="AlphaFoldDB" id="A0A8S1PXB7"/>
<protein>
    <recommendedName>
        <fullName evidence="2">Septin-type G domain-containing protein</fullName>
    </recommendedName>
</protein>
<dbReference type="GO" id="GO:0005525">
    <property type="term" value="F:GTP binding"/>
    <property type="evidence" value="ECO:0007669"/>
    <property type="project" value="UniProtKB-KW"/>
</dbReference>
<dbReference type="Proteomes" id="UP000692954">
    <property type="component" value="Unassembled WGS sequence"/>
</dbReference>
<gene>
    <name evidence="3" type="ORF">PSON_ATCC_30995.1.T0890213</name>
</gene>
<keyword evidence="1" id="KW-0342">GTP-binding</keyword>
<evidence type="ECO:0000256" key="1">
    <source>
        <dbReference type="RuleBase" id="RU004560"/>
    </source>
</evidence>
<organism evidence="3 4">
    <name type="scientific">Paramecium sonneborni</name>
    <dbReference type="NCBI Taxonomy" id="65129"/>
    <lineage>
        <taxon>Eukaryota</taxon>
        <taxon>Sar</taxon>
        <taxon>Alveolata</taxon>
        <taxon>Ciliophora</taxon>
        <taxon>Intramacronucleata</taxon>
        <taxon>Oligohymenophorea</taxon>
        <taxon>Peniculida</taxon>
        <taxon>Parameciidae</taxon>
        <taxon>Paramecium</taxon>
    </lineage>
</organism>
<dbReference type="OrthoDB" id="313398at2759"/>
<proteinExistence type="inferred from homology"/>
<evidence type="ECO:0000313" key="3">
    <source>
        <dbReference type="EMBL" id="CAD8107806.1"/>
    </source>
</evidence>
<dbReference type="PANTHER" id="PTHR32046">
    <property type="entry name" value="G DOMAIN-CONTAINING PROTEIN"/>
    <property type="match status" value="1"/>
</dbReference>
<evidence type="ECO:0000313" key="4">
    <source>
        <dbReference type="Proteomes" id="UP000692954"/>
    </source>
</evidence>
<keyword evidence="4" id="KW-1185">Reference proteome</keyword>
<accession>A0A8S1PXB7</accession>
<dbReference type="CDD" id="cd00882">
    <property type="entry name" value="Ras_like_GTPase"/>
    <property type="match status" value="1"/>
</dbReference>
<dbReference type="PANTHER" id="PTHR32046:SF11">
    <property type="entry name" value="IMMUNE-ASSOCIATED NUCLEOTIDE-BINDING PROTEIN 10-LIKE"/>
    <property type="match status" value="1"/>
</dbReference>
<dbReference type="InterPro" id="IPR025662">
    <property type="entry name" value="Sigma_54_int_dom_ATP-bd_1"/>
</dbReference>
<dbReference type="EMBL" id="CAJJDN010000089">
    <property type="protein sequence ID" value="CAD8107806.1"/>
    <property type="molecule type" value="Genomic_DNA"/>
</dbReference>
<keyword evidence="1" id="KW-0547">Nucleotide-binding</keyword>
<name>A0A8S1PXB7_9CILI</name>